<organism evidence="5 6">
    <name type="scientific">Aureimonas altamirensis DSM 21988</name>
    <dbReference type="NCBI Taxonomy" id="1121026"/>
    <lineage>
        <taxon>Bacteria</taxon>
        <taxon>Pseudomonadati</taxon>
        <taxon>Pseudomonadota</taxon>
        <taxon>Alphaproteobacteria</taxon>
        <taxon>Hyphomicrobiales</taxon>
        <taxon>Aurantimonadaceae</taxon>
        <taxon>Aureimonas</taxon>
    </lineage>
</organism>
<evidence type="ECO:0000313" key="5">
    <source>
        <dbReference type="EMBL" id="SHJ78120.1"/>
    </source>
</evidence>
<evidence type="ECO:0000256" key="4">
    <source>
        <dbReference type="ARBA" id="ARBA00022833"/>
    </source>
</evidence>
<sequence length="271" mass="28762">MSMVRPVAVTVAPNGSYKTKADHPSVPLTLPELVECAVACHEAGAGMFHLHVRDASGGHLLDAEAYRAASAAIRGAVGPRLVIQPTSEAAGRYGPQAQMHVVEGTQPEAVSLALREIVPDEDGVAAAASFIDRLEARETMVQVILYDADDLARYRTLRQRGAFGARRQTLLFVLGRYTPGQRSSPRDILPFMGEPIDQPFGLCAFGAAEQDCVLTSALLGGDARVGFENNMFMPDGALAPDNRALVAGLVGALAALGRRPATADEIRGQYI</sequence>
<keyword evidence="6" id="KW-1185">Reference proteome</keyword>
<keyword evidence="2" id="KW-0808">Transferase</keyword>
<evidence type="ECO:0000256" key="2">
    <source>
        <dbReference type="ARBA" id="ARBA00022679"/>
    </source>
</evidence>
<keyword evidence="4" id="KW-0862">Zinc</keyword>
<dbReference type="EMBL" id="FQZC01000004">
    <property type="protein sequence ID" value="SHJ78120.1"/>
    <property type="molecule type" value="Genomic_DNA"/>
</dbReference>
<name>A0ABY1IPJ1_9HYPH</name>
<reference evidence="5 6" key="1">
    <citation type="submission" date="2016-11" db="EMBL/GenBank/DDBJ databases">
        <authorList>
            <person name="Varghese N."/>
            <person name="Submissions S."/>
        </authorList>
    </citation>
    <scope>NUCLEOTIDE SEQUENCE [LARGE SCALE GENOMIC DNA]</scope>
    <source>
        <strain evidence="5 6">DSM 21988</strain>
    </source>
</reference>
<dbReference type="PANTHER" id="PTHR37418:SF2">
    <property type="entry name" value="3-KETO-5-AMINOHEXANOATE CLEAVAGE ENZYME"/>
    <property type="match status" value="1"/>
</dbReference>
<keyword evidence="3" id="KW-0479">Metal-binding</keyword>
<comment type="cofactor">
    <cofactor evidence="1">
        <name>Zn(2+)</name>
        <dbReference type="ChEBI" id="CHEBI:29105"/>
    </cofactor>
</comment>
<dbReference type="InterPro" id="IPR008567">
    <property type="entry name" value="BKACE"/>
</dbReference>
<proteinExistence type="predicted"/>
<comment type="caution">
    <text evidence="5">The sequence shown here is derived from an EMBL/GenBank/DDBJ whole genome shotgun (WGS) entry which is preliminary data.</text>
</comment>
<gene>
    <name evidence="5" type="ORF">SAMN02745911_3310</name>
</gene>
<dbReference type="Gene3D" id="3.20.20.70">
    <property type="entry name" value="Aldolase class I"/>
    <property type="match status" value="1"/>
</dbReference>
<evidence type="ECO:0000256" key="1">
    <source>
        <dbReference type="ARBA" id="ARBA00001947"/>
    </source>
</evidence>
<dbReference type="InterPro" id="IPR013785">
    <property type="entry name" value="Aldolase_TIM"/>
</dbReference>
<evidence type="ECO:0000256" key="3">
    <source>
        <dbReference type="ARBA" id="ARBA00022723"/>
    </source>
</evidence>
<dbReference type="Pfam" id="PF05853">
    <property type="entry name" value="BKACE"/>
    <property type="match status" value="1"/>
</dbReference>
<dbReference type="RefSeq" id="WP_143190278.1">
    <property type="nucleotide sequence ID" value="NZ_FQZC01000004.1"/>
</dbReference>
<dbReference type="Proteomes" id="UP000184290">
    <property type="component" value="Unassembled WGS sequence"/>
</dbReference>
<protein>
    <submittedName>
        <fullName evidence="5">Uncharacterized conserved protein, DUF849 family</fullName>
    </submittedName>
</protein>
<dbReference type="PANTHER" id="PTHR37418">
    <property type="entry name" value="3-KETO-5-AMINOHEXANOATE CLEAVAGE ENZYME-RELATED"/>
    <property type="match status" value="1"/>
</dbReference>
<accession>A0ABY1IPJ1</accession>
<evidence type="ECO:0000313" key="6">
    <source>
        <dbReference type="Proteomes" id="UP000184290"/>
    </source>
</evidence>